<comment type="caution">
    <text evidence="1">The sequence shown here is derived from an EMBL/GenBank/DDBJ whole genome shotgun (WGS) entry which is preliminary data.</text>
</comment>
<dbReference type="AlphaFoldDB" id="A0A0F9JKB6"/>
<evidence type="ECO:0000313" key="1">
    <source>
        <dbReference type="EMBL" id="KKL99407.1"/>
    </source>
</evidence>
<name>A0A0F9JKB6_9ZZZZ</name>
<accession>A0A0F9JKB6</accession>
<dbReference type="EMBL" id="LAZR01017685">
    <property type="protein sequence ID" value="KKL99407.1"/>
    <property type="molecule type" value="Genomic_DNA"/>
</dbReference>
<sequence length="89" mass="10185">MKFCFSHNGRVFSVKGTDQAIGALDERIALSLITPGVPRFVDFVNKDLGRFSDRLAKQENALINQAQDIDKLRLEVQYQERRICDLEQS</sequence>
<gene>
    <name evidence="1" type="ORF">LCGC14_1814730</name>
</gene>
<reference evidence="1" key="1">
    <citation type="journal article" date="2015" name="Nature">
        <title>Complex archaea that bridge the gap between prokaryotes and eukaryotes.</title>
        <authorList>
            <person name="Spang A."/>
            <person name="Saw J.H."/>
            <person name="Jorgensen S.L."/>
            <person name="Zaremba-Niedzwiedzka K."/>
            <person name="Martijn J."/>
            <person name="Lind A.E."/>
            <person name="van Eijk R."/>
            <person name="Schleper C."/>
            <person name="Guy L."/>
            <person name="Ettema T.J."/>
        </authorList>
    </citation>
    <scope>NUCLEOTIDE SEQUENCE</scope>
</reference>
<organism evidence="1">
    <name type="scientific">marine sediment metagenome</name>
    <dbReference type="NCBI Taxonomy" id="412755"/>
    <lineage>
        <taxon>unclassified sequences</taxon>
        <taxon>metagenomes</taxon>
        <taxon>ecological metagenomes</taxon>
    </lineage>
</organism>
<proteinExistence type="predicted"/>
<protein>
    <submittedName>
        <fullName evidence="1">Uncharacterized protein</fullName>
    </submittedName>
</protein>